<name>A0AAU3HX55_9ACTN</name>
<organism evidence="1">
    <name type="scientific">Streptomyces sp. NBC_01393</name>
    <dbReference type="NCBI Taxonomy" id="2903851"/>
    <lineage>
        <taxon>Bacteria</taxon>
        <taxon>Bacillati</taxon>
        <taxon>Actinomycetota</taxon>
        <taxon>Actinomycetes</taxon>
        <taxon>Kitasatosporales</taxon>
        <taxon>Streptomycetaceae</taxon>
        <taxon>Streptomyces</taxon>
    </lineage>
</organism>
<gene>
    <name evidence="1" type="ORF">OG699_05950</name>
</gene>
<evidence type="ECO:0000313" key="1">
    <source>
        <dbReference type="EMBL" id="WTZ07582.1"/>
    </source>
</evidence>
<accession>A0AAU3HX55</accession>
<protein>
    <submittedName>
        <fullName evidence="1">Uncharacterized protein</fullName>
    </submittedName>
</protein>
<reference evidence="1" key="1">
    <citation type="submission" date="2022-10" db="EMBL/GenBank/DDBJ databases">
        <title>The complete genomes of actinobacterial strains from the NBC collection.</title>
        <authorList>
            <person name="Joergensen T.S."/>
            <person name="Alvarez Arevalo M."/>
            <person name="Sterndorff E.B."/>
            <person name="Faurdal D."/>
            <person name="Vuksanovic O."/>
            <person name="Mourched A.-S."/>
            <person name="Charusanti P."/>
            <person name="Shaw S."/>
            <person name="Blin K."/>
            <person name="Weber T."/>
        </authorList>
    </citation>
    <scope>NUCLEOTIDE SEQUENCE</scope>
    <source>
        <strain evidence="1">NBC_01393</strain>
    </source>
</reference>
<dbReference type="EMBL" id="CP109546">
    <property type="protein sequence ID" value="WTZ07582.1"/>
    <property type="molecule type" value="Genomic_DNA"/>
</dbReference>
<dbReference type="AlphaFoldDB" id="A0AAU3HX55"/>
<proteinExistence type="predicted"/>
<sequence>MGETDPFVCLRVAALPAPAAWFILGNVPGNRVGVARSYLTPDVHWHTIWRTLANPGE</sequence>